<dbReference type="OrthoDB" id="537032at2759"/>
<sequence>MAGFKPNVYLHVPIVVAYFALIGVVVHLLDSAYLPLLIASVLGVAVAIHVTKGFFRVFGAWLSRNYLHHLGDPLRKPIAMKKFCDQGWFLVLHTVLTLAELVVMADETWWQDTSSCWDYTSATGAFPSYSSAVHTLYVFQLGMYIYVGFSCEFLEEKRKDHLVMMGHHVVTISLIIWSYAVGYLPIGVIVMFLHDISDIPLDFLKMVNYLKLENREGWFVTEFMFAFTLVQWVYFRVYLFPTKLMYSTLFEMRASCMDPIAALDFSILFPTPGPTHWLWFNTLFAALYSLHIWWTFLLMRLLYGVLTVGPNNASKDEYEGHSSDSDAPKTKHD</sequence>
<name>A0A067BRM7_SAPPC</name>
<accession>A0A067BRM7</accession>
<organism evidence="8 9">
    <name type="scientific">Saprolegnia parasitica (strain CBS 223.65)</name>
    <dbReference type="NCBI Taxonomy" id="695850"/>
    <lineage>
        <taxon>Eukaryota</taxon>
        <taxon>Sar</taxon>
        <taxon>Stramenopiles</taxon>
        <taxon>Oomycota</taxon>
        <taxon>Saprolegniomycetes</taxon>
        <taxon>Saprolegniales</taxon>
        <taxon>Saprolegniaceae</taxon>
        <taxon>Saprolegnia</taxon>
    </lineage>
</organism>
<dbReference type="PANTHER" id="PTHR12560:SF67">
    <property type="entry name" value="TLC DOMAIN-CONTAINING PROTEIN"/>
    <property type="match status" value="1"/>
</dbReference>
<evidence type="ECO:0000256" key="6">
    <source>
        <dbReference type="SAM" id="Phobius"/>
    </source>
</evidence>
<dbReference type="GO" id="GO:0046513">
    <property type="term" value="P:ceramide biosynthetic process"/>
    <property type="evidence" value="ECO:0007669"/>
    <property type="project" value="InterPro"/>
</dbReference>
<evidence type="ECO:0000256" key="2">
    <source>
        <dbReference type="ARBA" id="ARBA00022692"/>
    </source>
</evidence>
<dbReference type="PANTHER" id="PTHR12560">
    <property type="entry name" value="LONGEVITY ASSURANCE FACTOR 1 LAG1"/>
    <property type="match status" value="1"/>
</dbReference>
<gene>
    <name evidence="8" type="ORF">SPRG_12925</name>
</gene>
<feature type="transmembrane region" description="Helical" evidence="6">
    <location>
        <begin position="285"/>
        <end position="306"/>
    </location>
</feature>
<feature type="transmembrane region" description="Helical" evidence="6">
    <location>
        <begin position="32"/>
        <end position="55"/>
    </location>
</feature>
<dbReference type="GO" id="GO:0050291">
    <property type="term" value="F:sphingosine N-acyltransferase activity"/>
    <property type="evidence" value="ECO:0007669"/>
    <property type="project" value="InterPro"/>
</dbReference>
<evidence type="ECO:0000256" key="5">
    <source>
        <dbReference type="PROSITE-ProRule" id="PRU00205"/>
    </source>
</evidence>
<feature type="transmembrane region" description="Helical" evidence="6">
    <location>
        <begin position="136"/>
        <end position="154"/>
    </location>
</feature>
<dbReference type="GO" id="GO:0016020">
    <property type="term" value="C:membrane"/>
    <property type="evidence" value="ECO:0007669"/>
    <property type="project" value="UniProtKB-SubCell"/>
</dbReference>
<keyword evidence="2 5" id="KW-0812">Transmembrane</keyword>
<keyword evidence="3 6" id="KW-1133">Transmembrane helix</keyword>
<dbReference type="AlphaFoldDB" id="A0A067BRM7"/>
<feature type="domain" description="TLC" evidence="7">
    <location>
        <begin position="78"/>
        <end position="307"/>
    </location>
</feature>
<dbReference type="EMBL" id="KK583294">
    <property type="protein sequence ID" value="KDO21144.1"/>
    <property type="molecule type" value="Genomic_DNA"/>
</dbReference>
<keyword evidence="4 5" id="KW-0472">Membrane</keyword>
<feature type="transmembrane region" description="Helical" evidence="6">
    <location>
        <begin position="174"/>
        <end position="197"/>
    </location>
</feature>
<evidence type="ECO:0000256" key="1">
    <source>
        <dbReference type="ARBA" id="ARBA00004141"/>
    </source>
</evidence>
<reference evidence="8 9" key="1">
    <citation type="journal article" date="2013" name="PLoS Genet.">
        <title>Distinctive expansion of potential virulence genes in the genome of the oomycete fish pathogen Saprolegnia parasitica.</title>
        <authorList>
            <person name="Jiang R.H."/>
            <person name="de Bruijn I."/>
            <person name="Haas B.J."/>
            <person name="Belmonte R."/>
            <person name="Lobach L."/>
            <person name="Christie J."/>
            <person name="van den Ackerveken G."/>
            <person name="Bottin A."/>
            <person name="Bulone V."/>
            <person name="Diaz-Moreno S.M."/>
            <person name="Dumas B."/>
            <person name="Fan L."/>
            <person name="Gaulin E."/>
            <person name="Govers F."/>
            <person name="Grenville-Briggs L.J."/>
            <person name="Horner N.R."/>
            <person name="Levin J.Z."/>
            <person name="Mammella M."/>
            <person name="Meijer H.J."/>
            <person name="Morris P."/>
            <person name="Nusbaum C."/>
            <person name="Oome S."/>
            <person name="Phillips A.J."/>
            <person name="van Rooyen D."/>
            <person name="Rzeszutek E."/>
            <person name="Saraiva M."/>
            <person name="Secombes C.J."/>
            <person name="Seidl M.F."/>
            <person name="Snel B."/>
            <person name="Stassen J.H."/>
            <person name="Sykes S."/>
            <person name="Tripathy S."/>
            <person name="van den Berg H."/>
            <person name="Vega-Arreguin J.C."/>
            <person name="Wawra S."/>
            <person name="Young S.K."/>
            <person name="Zeng Q."/>
            <person name="Dieguez-Uribeondo J."/>
            <person name="Russ C."/>
            <person name="Tyler B.M."/>
            <person name="van West P."/>
        </authorList>
    </citation>
    <scope>NUCLEOTIDE SEQUENCE [LARGE SCALE GENOMIC DNA]</scope>
    <source>
        <strain evidence="8 9">CBS 223.65</strain>
    </source>
</reference>
<dbReference type="Proteomes" id="UP000030745">
    <property type="component" value="Unassembled WGS sequence"/>
</dbReference>
<evidence type="ECO:0000313" key="8">
    <source>
        <dbReference type="EMBL" id="KDO21144.1"/>
    </source>
</evidence>
<feature type="transmembrane region" description="Helical" evidence="6">
    <location>
        <begin position="7"/>
        <end position="26"/>
    </location>
</feature>
<dbReference type="SMART" id="SM00724">
    <property type="entry name" value="TLC"/>
    <property type="match status" value="1"/>
</dbReference>
<dbReference type="VEuPathDB" id="FungiDB:SPRG_12925"/>
<dbReference type="PROSITE" id="PS50922">
    <property type="entry name" value="TLC"/>
    <property type="match status" value="1"/>
</dbReference>
<dbReference type="InterPro" id="IPR006634">
    <property type="entry name" value="TLC-dom"/>
</dbReference>
<evidence type="ECO:0000259" key="7">
    <source>
        <dbReference type="PROSITE" id="PS50922"/>
    </source>
</evidence>
<dbReference type="RefSeq" id="XP_012208143.1">
    <property type="nucleotide sequence ID" value="XM_012352753.1"/>
</dbReference>
<feature type="transmembrane region" description="Helical" evidence="6">
    <location>
        <begin position="217"/>
        <end position="239"/>
    </location>
</feature>
<dbReference type="GO" id="GO:0005783">
    <property type="term" value="C:endoplasmic reticulum"/>
    <property type="evidence" value="ECO:0007669"/>
    <property type="project" value="TreeGrafter"/>
</dbReference>
<comment type="subcellular location">
    <subcellularLocation>
        <location evidence="1">Membrane</location>
        <topology evidence="1">Multi-pass membrane protein</topology>
    </subcellularLocation>
</comment>
<dbReference type="STRING" id="695850.A0A067BRM7"/>
<evidence type="ECO:0000256" key="3">
    <source>
        <dbReference type="ARBA" id="ARBA00022989"/>
    </source>
</evidence>
<dbReference type="InterPro" id="IPR016439">
    <property type="entry name" value="Lag1/Lac1-like"/>
</dbReference>
<feature type="transmembrane region" description="Helical" evidence="6">
    <location>
        <begin position="87"/>
        <end position="105"/>
    </location>
</feature>
<evidence type="ECO:0000313" key="9">
    <source>
        <dbReference type="Proteomes" id="UP000030745"/>
    </source>
</evidence>
<protein>
    <recommendedName>
        <fullName evidence="7">TLC domain-containing protein</fullName>
    </recommendedName>
</protein>
<proteinExistence type="predicted"/>
<evidence type="ECO:0000256" key="4">
    <source>
        <dbReference type="ARBA" id="ARBA00023136"/>
    </source>
</evidence>
<dbReference type="OMA" id="THAAEFK"/>
<dbReference type="GeneID" id="24134841"/>
<dbReference type="Pfam" id="PF03798">
    <property type="entry name" value="TRAM_LAG1_CLN8"/>
    <property type="match status" value="1"/>
</dbReference>
<dbReference type="KEGG" id="spar:SPRG_12925"/>
<keyword evidence="9" id="KW-1185">Reference proteome</keyword>